<dbReference type="KEGG" id="chq:AQ619_10485"/>
<gene>
    <name evidence="1" type="ORF">AQ619_10485</name>
</gene>
<evidence type="ECO:0000313" key="1">
    <source>
        <dbReference type="EMBL" id="ALL13735.1"/>
    </source>
</evidence>
<dbReference type="RefSeq" id="WP_062147046.1">
    <property type="nucleotide sequence ID" value="NZ_CP013002.1"/>
</dbReference>
<dbReference type="STRING" id="69395.AQ619_10485"/>
<dbReference type="PIRSF" id="PIRSF032025">
    <property type="entry name" value="UCP032025"/>
    <property type="match status" value="1"/>
</dbReference>
<dbReference type="Proteomes" id="UP000056905">
    <property type="component" value="Chromosome"/>
</dbReference>
<dbReference type="Pfam" id="PF07370">
    <property type="entry name" value="DUF1489"/>
    <property type="match status" value="1"/>
</dbReference>
<proteinExistence type="predicted"/>
<dbReference type="EMBL" id="CP013002">
    <property type="protein sequence ID" value="ALL13735.1"/>
    <property type="molecule type" value="Genomic_DNA"/>
</dbReference>
<evidence type="ECO:0000313" key="2">
    <source>
        <dbReference type="Proteomes" id="UP000056905"/>
    </source>
</evidence>
<protein>
    <recommendedName>
        <fullName evidence="3">Lysophospholipase</fullName>
    </recommendedName>
</protein>
<dbReference type="OrthoDB" id="9798292at2"/>
<dbReference type="AlphaFoldDB" id="A0A0P0P016"/>
<organism evidence="1 2">
    <name type="scientific">Caulobacter henricii</name>
    <dbReference type="NCBI Taxonomy" id="69395"/>
    <lineage>
        <taxon>Bacteria</taxon>
        <taxon>Pseudomonadati</taxon>
        <taxon>Pseudomonadota</taxon>
        <taxon>Alphaproteobacteria</taxon>
        <taxon>Caulobacterales</taxon>
        <taxon>Caulobacteraceae</taxon>
        <taxon>Caulobacter</taxon>
    </lineage>
</organism>
<name>A0A0P0P016_9CAUL</name>
<accession>A0A0P0P016</accession>
<dbReference type="eggNOG" id="COG5458">
    <property type="taxonomic scope" value="Bacteria"/>
</dbReference>
<keyword evidence="2" id="KW-1185">Reference proteome</keyword>
<reference evidence="1 2" key="1">
    <citation type="submission" date="2015-10" db="EMBL/GenBank/DDBJ databases">
        <title>Conservation of the essential genome among Caulobacter and Brevundimonas species.</title>
        <authorList>
            <person name="Scott D."/>
            <person name="Ely B."/>
        </authorList>
    </citation>
    <scope>NUCLEOTIDE SEQUENCE [LARGE SCALE GENOMIC DNA]</scope>
    <source>
        <strain evidence="1 2">CB4</strain>
    </source>
</reference>
<sequence length="132" mass="14869">MPLHIIKLVVGCDSIDDLVAWHRTGEPWIMHTRMTPKRIDEVLDGGSLYRVFKGQVLCRQKILAIDTVGEGAAKRCEVTVDPPIIRVVPQPRRAFQGWRYLPAEDAPADLSESEAAEMPLDLARQLRELGAW</sequence>
<evidence type="ECO:0008006" key="3">
    <source>
        <dbReference type="Google" id="ProtNLM"/>
    </source>
</evidence>
<dbReference type="InterPro" id="IPR008320">
    <property type="entry name" value="UCP032025"/>
</dbReference>